<dbReference type="AlphaFoldDB" id="A0A183B818"/>
<dbReference type="GO" id="GO:0006493">
    <property type="term" value="P:protein O-linked glycosylation"/>
    <property type="evidence" value="ECO:0007669"/>
    <property type="project" value="TreeGrafter"/>
</dbReference>
<dbReference type="InterPro" id="IPR002659">
    <property type="entry name" value="Glyco_trans_31"/>
</dbReference>
<keyword evidence="9" id="KW-0472">Membrane</keyword>
<evidence type="ECO:0000256" key="7">
    <source>
        <dbReference type="ARBA" id="ARBA00022989"/>
    </source>
</evidence>
<protein>
    <recommendedName>
        <fullName evidence="10">Hexosyltransferase</fullName>
        <ecNumber evidence="10">2.4.1.-</ecNumber>
    </recommendedName>
</protein>
<keyword evidence="8 10" id="KW-0333">Golgi apparatus</keyword>
<dbReference type="GO" id="GO:0000139">
    <property type="term" value="C:Golgi membrane"/>
    <property type="evidence" value="ECO:0007669"/>
    <property type="project" value="UniProtKB-SubCell"/>
</dbReference>
<dbReference type="Proteomes" id="UP000272942">
    <property type="component" value="Unassembled WGS sequence"/>
</dbReference>
<dbReference type="PANTHER" id="PTHR11214:SF3">
    <property type="entry name" value="BETA-1,3-GALACTOSYLTRANSFERASE 6"/>
    <property type="match status" value="1"/>
</dbReference>
<evidence type="ECO:0000256" key="8">
    <source>
        <dbReference type="ARBA" id="ARBA00023034"/>
    </source>
</evidence>
<evidence type="ECO:0000313" key="13">
    <source>
        <dbReference type="WBParaSite" id="ECPE_0001539301-mRNA-1"/>
    </source>
</evidence>
<comment type="similarity">
    <text evidence="2 10">Belongs to the glycosyltransferase 31 family.</text>
</comment>
<dbReference type="EMBL" id="UZAN01060289">
    <property type="protein sequence ID" value="VDP92625.1"/>
    <property type="molecule type" value="Genomic_DNA"/>
</dbReference>
<keyword evidence="4" id="KW-0808">Transferase</keyword>
<dbReference type="PANTHER" id="PTHR11214">
    <property type="entry name" value="BETA-1,3-N-ACETYLGLUCOSAMINYLTRANSFERASE"/>
    <property type="match status" value="1"/>
</dbReference>
<keyword evidence="5" id="KW-0812">Transmembrane</keyword>
<keyword evidence="12" id="KW-1185">Reference proteome</keyword>
<evidence type="ECO:0000256" key="4">
    <source>
        <dbReference type="ARBA" id="ARBA00022679"/>
    </source>
</evidence>
<gene>
    <name evidence="11" type="ORF">ECPE_LOCUS15353</name>
</gene>
<evidence type="ECO:0000256" key="10">
    <source>
        <dbReference type="RuleBase" id="RU363063"/>
    </source>
</evidence>
<evidence type="ECO:0000256" key="9">
    <source>
        <dbReference type="ARBA" id="ARBA00023136"/>
    </source>
</evidence>
<evidence type="ECO:0000256" key="6">
    <source>
        <dbReference type="ARBA" id="ARBA00022968"/>
    </source>
</evidence>
<keyword evidence="6" id="KW-0735">Signal-anchor</keyword>
<reference evidence="13" key="1">
    <citation type="submission" date="2016-06" db="UniProtKB">
        <authorList>
            <consortium name="WormBaseParasite"/>
        </authorList>
    </citation>
    <scope>IDENTIFICATION</scope>
</reference>
<proteinExistence type="inferred from homology"/>
<organism evidence="13">
    <name type="scientific">Echinostoma caproni</name>
    <dbReference type="NCBI Taxonomy" id="27848"/>
    <lineage>
        <taxon>Eukaryota</taxon>
        <taxon>Metazoa</taxon>
        <taxon>Spiralia</taxon>
        <taxon>Lophotrochozoa</taxon>
        <taxon>Platyhelminthes</taxon>
        <taxon>Trematoda</taxon>
        <taxon>Digenea</taxon>
        <taxon>Plagiorchiida</taxon>
        <taxon>Echinostomata</taxon>
        <taxon>Echinostomatoidea</taxon>
        <taxon>Echinostomatidae</taxon>
        <taxon>Echinostoma</taxon>
    </lineage>
</organism>
<dbReference type="OrthoDB" id="2139606at2759"/>
<evidence type="ECO:0000313" key="11">
    <source>
        <dbReference type="EMBL" id="VDP92625.1"/>
    </source>
</evidence>
<sequence length="410" mass="47550">MSQKKSLLCSWPPESLETIRDPKTELYNVAINPCVRTQKVEDHPNTRWERYYKLLKVLYPGHLTNGSMTQRARIMEQALRVDPNEYNFNLYPQLIDVKETVSLVRQGQKVFRKPINDPDISILAAPRGFCESNKNERNRSEIVVLIKSCVRCQGDRHWARLTYMQPHLWSGFRIRFVFVTGMPAVNYTGKIHFEGVSVNHRSHGNDKTDYENSKRELLSEAIRFGDLLIGDFEDHYFSLTLKQAFIFRWISAFCAHESSLFLFLDHDFAVIPSNLISLVRGFPEEILPDLSFGIRGQSHLVVRPRTAHHNRWAVSEDEFPWDYYPAYFGGHSYIKGISVVTDLAIASAFVRPLREEDAHMGILRFKMQIPTYVVRHFTHGVGTAEELRKITSTRSGYIIKYFNWTTGQIS</sequence>
<evidence type="ECO:0000256" key="2">
    <source>
        <dbReference type="ARBA" id="ARBA00008661"/>
    </source>
</evidence>
<keyword evidence="3 10" id="KW-0328">Glycosyltransferase</keyword>
<evidence type="ECO:0000256" key="1">
    <source>
        <dbReference type="ARBA" id="ARBA00004323"/>
    </source>
</evidence>
<dbReference type="WBParaSite" id="ECPE_0001539301-mRNA-1">
    <property type="protein sequence ID" value="ECPE_0001539301-mRNA-1"/>
    <property type="gene ID" value="ECPE_0001539301"/>
</dbReference>
<reference evidence="11 12" key="2">
    <citation type="submission" date="2018-11" db="EMBL/GenBank/DDBJ databases">
        <authorList>
            <consortium name="Pathogen Informatics"/>
        </authorList>
    </citation>
    <scope>NUCLEOTIDE SEQUENCE [LARGE SCALE GENOMIC DNA]</scope>
    <source>
        <strain evidence="11 12">Egypt</strain>
    </source>
</reference>
<evidence type="ECO:0000256" key="3">
    <source>
        <dbReference type="ARBA" id="ARBA00022676"/>
    </source>
</evidence>
<evidence type="ECO:0000313" key="12">
    <source>
        <dbReference type="Proteomes" id="UP000272942"/>
    </source>
</evidence>
<dbReference type="GO" id="GO:0016758">
    <property type="term" value="F:hexosyltransferase activity"/>
    <property type="evidence" value="ECO:0007669"/>
    <property type="project" value="InterPro"/>
</dbReference>
<keyword evidence="7" id="KW-1133">Transmembrane helix</keyword>
<evidence type="ECO:0000256" key="5">
    <source>
        <dbReference type="ARBA" id="ARBA00022692"/>
    </source>
</evidence>
<accession>A0A183B818</accession>
<comment type="subcellular location">
    <subcellularLocation>
        <location evidence="1 10">Golgi apparatus membrane</location>
        <topology evidence="1 10">Single-pass type II membrane protein</topology>
    </subcellularLocation>
</comment>
<name>A0A183B818_9TREM</name>
<dbReference type="Pfam" id="PF01762">
    <property type="entry name" value="Galactosyl_T"/>
    <property type="match status" value="1"/>
</dbReference>
<dbReference type="EC" id="2.4.1.-" evidence="10"/>